<proteinExistence type="predicted"/>
<name>X0S8J0_9ZZZZ</name>
<comment type="caution">
    <text evidence="2">The sequence shown here is derived from an EMBL/GenBank/DDBJ whole genome shotgun (WGS) entry which is preliminary data.</text>
</comment>
<dbReference type="Pfam" id="PF07969">
    <property type="entry name" value="Amidohydro_3"/>
    <property type="match status" value="1"/>
</dbReference>
<dbReference type="InterPro" id="IPR032466">
    <property type="entry name" value="Metal_Hydrolase"/>
</dbReference>
<dbReference type="SUPFAM" id="SSF51338">
    <property type="entry name" value="Composite domain of metallo-dependent hydrolases"/>
    <property type="match status" value="1"/>
</dbReference>
<dbReference type="PANTHER" id="PTHR22642:SF2">
    <property type="entry name" value="PROTEIN LONG AFTER FAR-RED 3"/>
    <property type="match status" value="1"/>
</dbReference>
<gene>
    <name evidence="2" type="ORF">S01H1_03408</name>
</gene>
<dbReference type="InterPro" id="IPR011059">
    <property type="entry name" value="Metal-dep_hydrolase_composite"/>
</dbReference>
<organism evidence="2">
    <name type="scientific">marine sediment metagenome</name>
    <dbReference type="NCBI Taxonomy" id="412755"/>
    <lineage>
        <taxon>unclassified sequences</taxon>
        <taxon>metagenomes</taxon>
        <taxon>ecological metagenomes</taxon>
    </lineage>
</organism>
<dbReference type="InterPro" id="IPR013108">
    <property type="entry name" value="Amidohydro_3"/>
</dbReference>
<dbReference type="AlphaFoldDB" id="X0S8J0"/>
<dbReference type="SUPFAM" id="SSF51556">
    <property type="entry name" value="Metallo-dependent hydrolases"/>
    <property type="match status" value="1"/>
</dbReference>
<evidence type="ECO:0000313" key="2">
    <source>
        <dbReference type="EMBL" id="GAF77358.1"/>
    </source>
</evidence>
<feature type="domain" description="Amidohydrolase 3" evidence="1">
    <location>
        <begin position="94"/>
        <end position="434"/>
    </location>
</feature>
<sequence length="438" mass="48944">MSKPSTDWILFNGKIFTVDLKDSIAEAILIKDGKIQKVGSSEGIRRHAPDTVQEFDLEGRTVTPGFIDCHNHTVAYGFSLLGQDHRRAREFPVEDVEKALLRAQEGLFKVGVTAQKEAGASDVMIQAYTNLHARGELKLRSFLLYGIHLGRTSVELAQEAVNKYSPGGDDTLTLGGVKCSFDASVSKRDPWLYEEWNKNYTEKDELNFGGLIVPEPQRHGEVVKILHRAGFQVCTHCHGDQAIDKYVDEIEAAIIDTPRTDCRHSVVHCTLPTDYALRKLAKLGDNVVVEASAAYLYFLGDLFAGNFGPSRSRRLIPFRTWFERGIMTGNGADYDACDVNPMYSLYAACTRRPRIGKYGSQPFGKDECLTIQQALRLCTINSAYCMFWEDQIGSIEPGKYADLVVWSGDLYDLPSEELLNQKVEMTVVNGEIVYSTDT</sequence>
<dbReference type="Gene3D" id="2.30.40.10">
    <property type="entry name" value="Urease, subunit C, domain 1"/>
    <property type="match status" value="2"/>
</dbReference>
<evidence type="ECO:0000259" key="1">
    <source>
        <dbReference type="Pfam" id="PF07969"/>
    </source>
</evidence>
<reference evidence="2" key="1">
    <citation type="journal article" date="2014" name="Front. Microbiol.">
        <title>High frequency of phylogenetically diverse reductive dehalogenase-homologous genes in deep subseafloor sedimentary metagenomes.</title>
        <authorList>
            <person name="Kawai M."/>
            <person name="Futagami T."/>
            <person name="Toyoda A."/>
            <person name="Takaki Y."/>
            <person name="Nishi S."/>
            <person name="Hori S."/>
            <person name="Arai W."/>
            <person name="Tsubouchi T."/>
            <person name="Morono Y."/>
            <person name="Uchiyama I."/>
            <person name="Ito T."/>
            <person name="Fujiyama A."/>
            <person name="Inagaki F."/>
            <person name="Takami H."/>
        </authorList>
    </citation>
    <scope>NUCLEOTIDE SEQUENCE</scope>
    <source>
        <strain evidence="2">Expedition CK06-06</strain>
    </source>
</reference>
<protein>
    <recommendedName>
        <fullName evidence="1">Amidohydrolase 3 domain-containing protein</fullName>
    </recommendedName>
</protein>
<dbReference type="PANTHER" id="PTHR22642">
    <property type="entry name" value="IMIDAZOLONEPROPIONASE"/>
    <property type="match status" value="1"/>
</dbReference>
<dbReference type="Gene3D" id="3.20.20.140">
    <property type="entry name" value="Metal-dependent hydrolases"/>
    <property type="match status" value="1"/>
</dbReference>
<dbReference type="GO" id="GO:0016810">
    <property type="term" value="F:hydrolase activity, acting on carbon-nitrogen (but not peptide) bonds"/>
    <property type="evidence" value="ECO:0007669"/>
    <property type="project" value="InterPro"/>
</dbReference>
<accession>X0S8J0</accession>
<dbReference type="EMBL" id="BARS01001862">
    <property type="protein sequence ID" value="GAF77358.1"/>
    <property type="molecule type" value="Genomic_DNA"/>
</dbReference>